<feature type="compositionally biased region" description="Polar residues" evidence="4">
    <location>
        <begin position="861"/>
        <end position="871"/>
    </location>
</feature>
<feature type="compositionally biased region" description="Polar residues" evidence="4">
    <location>
        <begin position="472"/>
        <end position="486"/>
    </location>
</feature>
<dbReference type="GO" id="GO:0034497">
    <property type="term" value="P:protein localization to phagophore assembly site"/>
    <property type="evidence" value="ECO:0007669"/>
    <property type="project" value="TreeGrafter"/>
</dbReference>
<keyword evidence="2 3" id="KW-0072">Autophagy</keyword>
<evidence type="ECO:0000256" key="4">
    <source>
        <dbReference type="SAM" id="MobiDB-lite"/>
    </source>
</evidence>
<dbReference type="InterPro" id="IPR040182">
    <property type="entry name" value="ATG13"/>
</dbReference>
<feature type="compositionally biased region" description="Basic and acidic residues" evidence="4">
    <location>
        <begin position="456"/>
        <end position="465"/>
    </location>
</feature>
<gene>
    <name evidence="6" type="ORF">RDB_LOCUS6311</name>
</gene>
<comment type="similarity">
    <text evidence="1 3">Belongs to the ATG13 family. Fungi subfamily.</text>
</comment>
<dbReference type="InterPro" id="IPR018731">
    <property type="entry name" value="Atg13_N"/>
</dbReference>
<dbReference type="GO" id="GO:0000407">
    <property type="term" value="C:phagophore assembly site"/>
    <property type="evidence" value="ECO:0007669"/>
    <property type="project" value="TreeGrafter"/>
</dbReference>
<sequence length="871" mass="91634">MSARGEQIISRLFVKVALLISDARENQSARPGTGGKADKWFQLEVMDDGRFQELTQELKELGGDRGGVLEIRVRSVLVLGPPEPAQALVLMSDLGRKNRIEIPPEASAIQLEEWSLSLDRSSRLDQQQAGEDPYPGVYKQAIALMRSLYALLRYVPAWQLRRGLVPGSGMKVVVVAALVGREDDRLHEDVLDLTHRLVPDEADPSTFAFPPIMTPLGAISLRAQYRPNARFELVPLERLWSSALATPASPGGIATGLGRGSTSPASPSPPAPKIDLDSHAFTPTLLATRQRASLTGSGSPLRPASRTGTSPGTAAPQFPTRVRTVSQLSAGGDAPRSPPGVDYYGGASGLTRTRRESLLTRGSVSGSITPSNLAPAPPSPRRPSGTINPFKGATLASSPRTIAIGGSPLGSGSPRTTPGLGLGTSPRAGIAVATGTGTGTSPLSAGAVAGSSPKGTESDGRRSLDSGDGSRLNAQPQPIKRYSSSFGHRPGRSESSIGSSGLAGGIGSAGAVAIGSLGTGSAGAPGSVGAGSTGTGGSGGQTSGVGVGPPSRLSTIGSQSYLSHTADDDDLGQFIKEIDSRPQLGLEGSPLGLDANISTEQFPLTSPAQERFPRQTERFPSMSPQTERFPPSSLPTRYSGLPQLSPLGRTYEQSSLQPFDQRRPEANSQTLTDSPRPLPPPLESIPPSPADSAWPIRSGSRERFGGSGRRTSMDNRYGIRGPSTSRERRPMDVLAPLPERLGLGQEERTRAISLGPSNSREPPSSLFTGSPFMNSRRGSPFAHERARTTSLTPAHDRSLTPSHERERTISFTRRNRTLLTRADEIEAEIERMRESFQASYAPASPREPAPQGLGLEPTPRTGESSGSASGI</sequence>
<feature type="region of interest" description="Disordered" evidence="4">
    <location>
        <begin position="604"/>
        <end position="810"/>
    </location>
</feature>
<feature type="compositionally biased region" description="Polar residues" evidence="4">
    <location>
        <begin position="755"/>
        <end position="777"/>
    </location>
</feature>
<feature type="region of interest" description="Disordered" evidence="4">
    <location>
        <begin position="360"/>
        <end position="502"/>
    </location>
</feature>
<dbReference type="InterPro" id="IPR036570">
    <property type="entry name" value="HORMA_dom_sf"/>
</dbReference>
<evidence type="ECO:0000259" key="5">
    <source>
        <dbReference type="Pfam" id="PF10033"/>
    </source>
</evidence>
<dbReference type="AlphaFoldDB" id="A0A8H3DQF5"/>
<dbReference type="Gene3D" id="3.30.900.10">
    <property type="entry name" value="HORMA domain"/>
    <property type="match status" value="1"/>
</dbReference>
<name>A0A8H3DQF5_9AGAM</name>
<feature type="region of interest" description="Disordered" evidence="4">
    <location>
        <begin position="521"/>
        <end position="557"/>
    </location>
</feature>
<protein>
    <recommendedName>
        <fullName evidence="3">Autophagy-related protein 13</fullName>
    </recommendedName>
</protein>
<feature type="domain" description="Autophagy-related protein 13 N-terminal" evidence="5">
    <location>
        <begin position="9"/>
        <end position="231"/>
    </location>
</feature>
<evidence type="ECO:0000313" key="7">
    <source>
        <dbReference type="Proteomes" id="UP000663827"/>
    </source>
</evidence>
<proteinExistence type="inferred from homology"/>
<dbReference type="Pfam" id="PF10033">
    <property type="entry name" value="ATG13"/>
    <property type="match status" value="1"/>
</dbReference>
<feature type="compositionally biased region" description="Gly residues" evidence="4">
    <location>
        <begin position="521"/>
        <end position="547"/>
    </location>
</feature>
<feature type="region of interest" description="Disordered" evidence="4">
    <location>
        <begin position="290"/>
        <end position="348"/>
    </location>
</feature>
<feature type="region of interest" description="Disordered" evidence="4">
    <location>
        <begin position="251"/>
        <end position="277"/>
    </location>
</feature>
<dbReference type="GO" id="GO:0000423">
    <property type="term" value="P:mitophagy"/>
    <property type="evidence" value="ECO:0007669"/>
    <property type="project" value="TreeGrafter"/>
</dbReference>
<dbReference type="GO" id="GO:0005829">
    <property type="term" value="C:cytosol"/>
    <property type="evidence" value="ECO:0007669"/>
    <property type="project" value="TreeGrafter"/>
</dbReference>
<evidence type="ECO:0000313" key="6">
    <source>
        <dbReference type="EMBL" id="CAE7058600.1"/>
    </source>
</evidence>
<evidence type="ECO:0000256" key="1">
    <source>
        <dbReference type="ARBA" id="ARBA00005246"/>
    </source>
</evidence>
<comment type="caution">
    <text evidence="6">The sequence shown here is derived from an EMBL/GenBank/DDBJ whole genome shotgun (WGS) entry which is preliminary data.</text>
</comment>
<reference evidence="6" key="1">
    <citation type="submission" date="2021-01" db="EMBL/GenBank/DDBJ databases">
        <authorList>
            <person name="Kaushik A."/>
        </authorList>
    </citation>
    <scope>NUCLEOTIDE SEQUENCE</scope>
    <source>
        <strain evidence="6">AG5</strain>
    </source>
</reference>
<feature type="region of interest" description="Disordered" evidence="4">
    <location>
        <begin position="836"/>
        <end position="871"/>
    </location>
</feature>
<evidence type="ECO:0000256" key="2">
    <source>
        <dbReference type="ARBA" id="ARBA00023006"/>
    </source>
</evidence>
<organism evidence="6 7">
    <name type="scientific">Rhizoctonia solani</name>
    <dbReference type="NCBI Taxonomy" id="456999"/>
    <lineage>
        <taxon>Eukaryota</taxon>
        <taxon>Fungi</taxon>
        <taxon>Dikarya</taxon>
        <taxon>Basidiomycota</taxon>
        <taxon>Agaricomycotina</taxon>
        <taxon>Agaricomycetes</taxon>
        <taxon>Cantharellales</taxon>
        <taxon>Ceratobasidiaceae</taxon>
        <taxon>Rhizoctonia</taxon>
    </lineage>
</organism>
<evidence type="ECO:0000256" key="3">
    <source>
        <dbReference type="RuleBase" id="RU361214"/>
    </source>
</evidence>
<feature type="non-terminal residue" evidence="6">
    <location>
        <position position="871"/>
    </location>
</feature>
<dbReference type="PANTHER" id="PTHR13430:SF4">
    <property type="entry name" value="AUTOPHAGY-RELATED PROTEIN 13"/>
    <property type="match status" value="1"/>
</dbReference>
<dbReference type="Proteomes" id="UP000663827">
    <property type="component" value="Unassembled WGS sequence"/>
</dbReference>
<dbReference type="GO" id="GO:1990316">
    <property type="term" value="C:Atg1/ULK1 kinase complex"/>
    <property type="evidence" value="ECO:0007669"/>
    <property type="project" value="InterPro"/>
</dbReference>
<dbReference type="GO" id="GO:0034727">
    <property type="term" value="P:piecemeal microautophagy of the nucleus"/>
    <property type="evidence" value="ECO:0007669"/>
    <property type="project" value="TreeGrafter"/>
</dbReference>
<dbReference type="PANTHER" id="PTHR13430">
    <property type="match status" value="1"/>
</dbReference>
<feature type="compositionally biased region" description="Pro residues" evidence="4">
    <location>
        <begin position="676"/>
        <end position="689"/>
    </location>
</feature>
<dbReference type="EMBL" id="CAJNJQ010000132">
    <property type="protein sequence ID" value="CAE7058600.1"/>
    <property type="molecule type" value="Genomic_DNA"/>
</dbReference>
<feature type="compositionally biased region" description="Basic and acidic residues" evidence="4">
    <location>
        <begin position="794"/>
        <end position="808"/>
    </location>
</feature>
<accession>A0A8H3DQF5</accession>